<keyword evidence="8" id="KW-1185">Reference proteome</keyword>
<comment type="cofactor">
    <cofactor evidence="1">
        <name>[4Fe-4S] cluster</name>
        <dbReference type="ChEBI" id="CHEBI:49883"/>
    </cofactor>
</comment>
<keyword evidence="3" id="KW-0479">Metal-binding</keyword>
<dbReference type="GO" id="GO:0005829">
    <property type="term" value="C:cytosol"/>
    <property type="evidence" value="ECO:0007669"/>
    <property type="project" value="TreeGrafter"/>
</dbReference>
<dbReference type="GO" id="GO:0051536">
    <property type="term" value="F:iron-sulfur cluster binding"/>
    <property type="evidence" value="ECO:0007669"/>
    <property type="project" value="UniProtKB-KW"/>
</dbReference>
<dbReference type="GO" id="GO:0003824">
    <property type="term" value="F:catalytic activity"/>
    <property type="evidence" value="ECO:0007669"/>
    <property type="project" value="InterPro"/>
</dbReference>
<dbReference type="AlphaFoldDB" id="A0A7W3SW87"/>
<sequence length="176" mass="20352">MRTHRHTHYIRLGVSIVAEILACISAYSKVKRIFFIDDSFLSVMPNHEKWLLELCRLLKENHIDIPFDIYVRAKGVIKYEGLLDELKECRMSSVFIGIESFLDEQLKFYNKQTTRDENISALNILKKHGIACDIGFIPLDPTVSLEQVIDNYIELKIVPPLILLKTSRPFQCIGQS</sequence>
<proteinExistence type="predicted"/>
<dbReference type="Pfam" id="PF04055">
    <property type="entry name" value="Radical_SAM"/>
    <property type="match status" value="1"/>
</dbReference>
<dbReference type="InterPro" id="IPR051198">
    <property type="entry name" value="BchE-like"/>
</dbReference>
<gene>
    <name evidence="7" type="ORF">FHR92_003594</name>
</gene>
<reference evidence="7 8" key="1">
    <citation type="submission" date="2020-08" db="EMBL/GenBank/DDBJ databases">
        <title>Genomic Encyclopedia of Type Strains, Phase III (KMG-III): the genomes of soil and plant-associated and newly described type strains.</title>
        <authorList>
            <person name="Whitman W."/>
        </authorList>
    </citation>
    <scope>NUCLEOTIDE SEQUENCE [LARGE SCALE GENOMIC DNA]</scope>
    <source>
        <strain evidence="7 8">CECT 8693</strain>
    </source>
</reference>
<evidence type="ECO:0000256" key="5">
    <source>
        <dbReference type="ARBA" id="ARBA00023014"/>
    </source>
</evidence>
<dbReference type="InterPro" id="IPR007197">
    <property type="entry name" value="rSAM"/>
</dbReference>
<dbReference type="GO" id="GO:0046872">
    <property type="term" value="F:metal ion binding"/>
    <property type="evidence" value="ECO:0007669"/>
    <property type="project" value="UniProtKB-KW"/>
</dbReference>
<keyword evidence="4" id="KW-0408">Iron</keyword>
<organism evidence="7 8">
    <name type="scientific">Fontibacillus solani</name>
    <dbReference type="NCBI Taxonomy" id="1572857"/>
    <lineage>
        <taxon>Bacteria</taxon>
        <taxon>Bacillati</taxon>
        <taxon>Bacillota</taxon>
        <taxon>Bacilli</taxon>
        <taxon>Bacillales</taxon>
        <taxon>Paenibacillaceae</taxon>
        <taxon>Fontibacillus</taxon>
    </lineage>
</organism>
<evidence type="ECO:0000313" key="7">
    <source>
        <dbReference type="EMBL" id="MBA9087113.1"/>
    </source>
</evidence>
<dbReference type="PANTHER" id="PTHR43409:SF7">
    <property type="entry name" value="BLL1977 PROTEIN"/>
    <property type="match status" value="1"/>
</dbReference>
<dbReference type="EMBL" id="JACJIP010000026">
    <property type="protein sequence ID" value="MBA9087113.1"/>
    <property type="molecule type" value="Genomic_DNA"/>
</dbReference>
<dbReference type="Proteomes" id="UP000567067">
    <property type="component" value="Unassembled WGS sequence"/>
</dbReference>
<feature type="domain" description="Radical SAM core" evidence="6">
    <location>
        <begin position="30"/>
        <end position="149"/>
    </location>
</feature>
<keyword evidence="2" id="KW-0949">S-adenosyl-L-methionine</keyword>
<dbReference type="RefSeq" id="WP_182537786.1">
    <property type="nucleotide sequence ID" value="NZ_JACJIP010000026.1"/>
</dbReference>
<evidence type="ECO:0000313" key="8">
    <source>
        <dbReference type="Proteomes" id="UP000567067"/>
    </source>
</evidence>
<accession>A0A7W3SW87</accession>
<evidence type="ECO:0000256" key="3">
    <source>
        <dbReference type="ARBA" id="ARBA00022723"/>
    </source>
</evidence>
<evidence type="ECO:0000256" key="2">
    <source>
        <dbReference type="ARBA" id="ARBA00022691"/>
    </source>
</evidence>
<name>A0A7W3SW87_9BACL</name>
<evidence type="ECO:0000259" key="6">
    <source>
        <dbReference type="Pfam" id="PF04055"/>
    </source>
</evidence>
<protein>
    <submittedName>
        <fullName evidence="7">Radical SAM superfamily enzyme YgiQ (UPF0313 family)</fullName>
    </submittedName>
</protein>
<keyword evidence="5" id="KW-0411">Iron-sulfur</keyword>
<dbReference type="PANTHER" id="PTHR43409">
    <property type="entry name" value="ANAEROBIC MAGNESIUM-PROTOPORPHYRIN IX MONOMETHYL ESTER CYCLASE-RELATED"/>
    <property type="match status" value="1"/>
</dbReference>
<dbReference type="InterPro" id="IPR058240">
    <property type="entry name" value="rSAM_sf"/>
</dbReference>
<dbReference type="SUPFAM" id="SSF102114">
    <property type="entry name" value="Radical SAM enzymes"/>
    <property type="match status" value="1"/>
</dbReference>
<comment type="caution">
    <text evidence="7">The sequence shown here is derived from an EMBL/GenBank/DDBJ whole genome shotgun (WGS) entry which is preliminary data.</text>
</comment>
<evidence type="ECO:0000256" key="1">
    <source>
        <dbReference type="ARBA" id="ARBA00001966"/>
    </source>
</evidence>
<evidence type="ECO:0000256" key="4">
    <source>
        <dbReference type="ARBA" id="ARBA00023004"/>
    </source>
</evidence>